<reference evidence="1 2" key="1">
    <citation type="submission" date="2019-08" db="EMBL/GenBank/DDBJ databases">
        <title>In-depth cultivation of the pig gut microbiome towards novel bacterial diversity and tailored functional studies.</title>
        <authorList>
            <person name="Wylensek D."/>
            <person name="Hitch T.C.A."/>
            <person name="Clavel T."/>
        </authorList>
    </citation>
    <scope>NUCLEOTIDE SEQUENCE [LARGE SCALE GENOMIC DNA]</scope>
    <source>
        <strain evidence="1 2">Oil+RF-744-WCA-WT-13</strain>
    </source>
</reference>
<protein>
    <submittedName>
        <fullName evidence="1">Uncharacterized protein</fullName>
    </submittedName>
</protein>
<evidence type="ECO:0000313" key="2">
    <source>
        <dbReference type="Proteomes" id="UP000466864"/>
    </source>
</evidence>
<dbReference type="EMBL" id="VUMV01000001">
    <property type="protein sequence ID" value="MST81162.1"/>
    <property type="molecule type" value="Genomic_DNA"/>
</dbReference>
<organism evidence="1 2">
    <name type="scientific">Bilifractor porci</name>
    <dbReference type="NCBI Taxonomy" id="2606636"/>
    <lineage>
        <taxon>Bacteria</taxon>
        <taxon>Bacillati</taxon>
        <taxon>Bacillota</taxon>
        <taxon>Clostridia</taxon>
        <taxon>Lachnospirales</taxon>
        <taxon>Lachnospiraceae</taxon>
        <taxon>Bilifractor</taxon>
    </lineage>
</organism>
<keyword evidence="2" id="KW-1185">Reference proteome</keyword>
<name>A0A7X2P6K8_9FIRM</name>
<comment type="caution">
    <text evidence="1">The sequence shown here is derived from an EMBL/GenBank/DDBJ whole genome shotgun (WGS) entry which is preliminary data.</text>
</comment>
<gene>
    <name evidence="1" type="ORF">FYJ60_02275</name>
</gene>
<sequence>MLYTYETRKQLSKRYAVSVSTVDNRQKEIKKLIGKRYPEEAFLDNGRIHRIRSDVFDDIMIYGDRIAAGVAPEFGGRD</sequence>
<dbReference type="AlphaFoldDB" id="A0A7X2P6K8"/>
<accession>A0A7X2P6K8</accession>
<evidence type="ECO:0000313" key="1">
    <source>
        <dbReference type="EMBL" id="MST81162.1"/>
    </source>
</evidence>
<dbReference type="RefSeq" id="WP_154456957.1">
    <property type="nucleotide sequence ID" value="NZ_VUMV01000001.1"/>
</dbReference>
<proteinExistence type="predicted"/>
<dbReference type="Proteomes" id="UP000466864">
    <property type="component" value="Unassembled WGS sequence"/>
</dbReference>